<dbReference type="Proteomes" id="UP000053573">
    <property type="component" value="Unassembled WGS sequence"/>
</dbReference>
<sequence length="91" mass="10312">MLGITEAENRRDPLAGMWTKSIGFTKNFGISMGFCLSTCPRRFYRNPRTPRPRIETKRLHGGVLVILAKQTRTNKANRPIIGACQAKKLPR</sequence>
<reference evidence="2" key="1">
    <citation type="journal article" date="2015" name="PLoS Genet.">
        <title>The dynamic genome and transcriptome of the human fungal pathogen Blastomyces and close relative Emmonsia.</title>
        <authorList>
            <person name="Munoz J.F."/>
            <person name="Gauthier G.M."/>
            <person name="Desjardins C.A."/>
            <person name="Gallo J.E."/>
            <person name="Holder J."/>
            <person name="Sullivan T.D."/>
            <person name="Marty A.J."/>
            <person name="Carmen J.C."/>
            <person name="Chen Z."/>
            <person name="Ding L."/>
            <person name="Gujja S."/>
            <person name="Magrini V."/>
            <person name="Misas E."/>
            <person name="Mitreva M."/>
            <person name="Priest M."/>
            <person name="Saif S."/>
            <person name="Whiston E.A."/>
            <person name="Young S."/>
            <person name="Zeng Q."/>
            <person name="Goldman W.E."/>
            <person name="Mardis E.R."/>
            <person name="Taylor J.W."/>
            <person name="McEwen J.G."/>
            <person name="Clay O.K."/>
            <person name="Klein B.S."/>
            <person name="Cuomo C.A."/>
        </authorList>
    </citation>
    <scope>NUCLEOTIDE SEQUENCE [LARGE SCALE GENOMIC DNA]</scope>
    <source>
        <strain evidence="2">UAMH 139</strain>
    </source>
</reference>
<comment type="caution">
    <text evidence="1">The sequence shown here is derived from an EMBL/GenBank/DDBJ whole genome shotgun (WGS) entry which is preliminary data.</text>
</comment>
<gene>
    <name evidence="1" type="ORF">EMPG_13524</name>
</gene>
<evidence type="ECO:0000313" key="1">
    <source>
        <dbReference type="EMBL" id="KLJ11187.1"/>
    </source>
</evidence>
<organism evidence="1 2">
    <name type="scientific">Blastomyces silverae</name>
    <dbReference type="NCBI Taxonomy" id="2060906"/>
    <lineage>
        <taxon>Eukaryota</taxon>
        <taxon>Fungi</taxon>
        <taxon>Dikarya</taxon>
        <taxon>Ascomycota</taxon>
        <taxon>Pezizomycotina</taxon>
        <taxon>Eurotiomycetes</taxon>
        <taxon>Eurotiomycetidae</taxon>
        <taxon>Onygenales</taxon>
        <taxon>Ajellomycetaceae</taxon>
        <taxon>Blastomyces</taxon>
    </lineage>
</organism>
<proteinExistence type="predicted"/>
<accession>A0A0H1BJG9</accession>
<dbReference type="EMBL" id="LDEV01001709">
    <property type="protein sequence ID" value="KLJ11187.1"/>
    <property type="molecule type" value="Genomic_DNA"/>
</dbReference>
<dbReference type="AlphaFoldDB" id="A0A0H1BJG9"/>
<name>A0A0H1BJG9_9EURO</name>
<protein>
    <submittedName>
        <fullName evidence="1">Uncharacterized protein</fullName>
    </submittedName>
</protein>
<evidence type="ECO:0000313" key="2">
    <source>
        <dbReference type="Proteomes" id="UP000053573"/>
    </source>
</evidence>
<keyword evidence="2" id="KW-1185">Reference proteome</keyword>